<reference evidence="2" key="1">
    <citation type="submission" date="2021-07" db="EMBL/GenBank/DDBJ databases">
        <title>Roseobacter insulae sp. nov., isolated from a tidal flat.</title>
        <authorList>
            <person name="Park S."/>
            <person name="Yoon J.-H."/>
        </authorList>
    </citation>
    <scope>NUCLEOTIDE SEQUENCE</scope>
    <source>
        <strain evidence="2">YSTF-M11</strain>
    </source>
</reference>
<evidence type="ECO:0000259" key="1">
    <source>
        <dbReference type="Pfam" id="PF20057"/>
    </source>
</evidence>
<dbReference type="EMBL" id="JAHXDN010000005">
    <property type="protein sequence ID" value="MBW4709593.1"/>
    <property type="molecule type" value="Genomic_DNA"/>
</dbReference>
<dbReference type="Pfam" id="PF20057">
    <property type="entry name" value="DUF6456"/>
    <property type="match status" value="1"/>
</dbReference>
<dbReference type="AlphaFoldDB" id="A0A9X1FXR6"/>
<evidence type="ECO:0000313" key="3">
    <source>
        <dbReference type="Proteomes" id="UP001138661"/>
    </source>
</evidence>
<dbReference type="RefSeq" id="WP_219505317.1">
    <property type="nucleotide sequence ID" value="NZ_JAHXDN010000005.1"/>
</dbReference>
<evidence type="ECO:0000313" key="2">
    <source>
        <dbReference type="EMBL" id="MBW4709593.1"/>
    </source>
</evidence>
<dbReference type="InterPro" id="IPR045599">
    <property type="entry name" value="DUF6456"/>
</dbReference>
<proteinExistence type="predicted"/>
<protein>
    <recommendedName>
        <fullName evidence="1">DUF6456 domain-containing protein</fullName>
    </recommendedName>
</protein>
<keyword evidence="3" id="KW-1185">Reference proteome</keyword>
<accession>A0A9X1FXR6</accession>
<gene>
    <name evidence="2" type="ORF">KX928_17540</name>
</gene>
<name>A0A9X1FXR6_9RHOB</name>
<sequence length="294" mass="31583">MPAITPDQAAAYLRHTVGAEPIREIARAESVHASTVLRRIRSIEDARDCPIWSQIWDDISREYAAPKTDAPRGFDLESLLYYLGTSAYEVSAALATASIGRKSTVSILVGIETARSPVLQNGDQVATISRPAALGLVLSGVARCKPGQGTVRVARLELTGVAPDALGEIKTPPPVRPAVHRIASEGRKRYGPALGSALIAQMERASRMSAARFEAEHIALVWSMIETAQTDPARFLDAIADLNIGETLTAIFKALIVDGLGFEAIEKALGWPARSCKMIFLIALDLARDRGYAA</sequence>
<organism evidence="2 3">
    <name type="scientific">Roseobacter insulae</name>
    <dbReference type="NCBI Taxonomy" id="2859783"/>
    <lineage>
        <taxon>Bacteria</taxon>
        <taxon>Pseudomonadati</taxon>
        <taxon>Pseudomonadota</taxon>
        <taxon>Alphaproteobacteria</taxon>
        <taxon>Rhodobacterales</taxon>
        <taxon>Roseobacteraceae</taxon>
        <taxon>Roseobacter</taxon>
    </lineage>
</organism>
<comment type="caution">
    <text evidence="2">The sequence shown here is derived from an EMBL/GenBank/DDBJ whole genome shotgun (WGS) entry which is preliminary data.</text>
</comment>
<dbReference type="Proteomes" id="UP001138661">
    <property type="component" value="Unassembled WGS sequence"/>
</dbReference>
<feature type="domain" description="DUF6456" evidence="1">
    <location>
        <begin position="200"/>
        <end position="285"/>
    </location>
</feature>